<dbReference type="InterPro" id="IPR010239">
    <property type="entry name" value="CHP02001"/>
</dbReference>
<name>A0AA41R001_9BACT</name>
<evidence type="ECO:0000313" key="2">
    <source>
        <dbReference type="EMBL" id="MCJ8499567.1"/>
    </source>
</evidence>
<comment type="caution">
    <text evidence="2">The sequence shown here is derived from an EMBL/GenBank/DDBJ whole genome shotgun (WGS) entry which is preliminary data.</text>
</comment>
<dbReference type="EMBL" id="JALJRB010000002">
    <property type="protein sequence ID" value="MCJ8499567.1"/>
    <property type="molecule type" value="Genomic_DNA"/>
</dbReference>
<keyword evidence="3" id="KW-1185">Reference proteome</keyword>
<protein>
    <submittedName>
        <fullName evidence="2">TorF family putative porin</fullName>
    </submittedName>
</protein>
<dbReference type="Proteomes" id="UP001165427">
    <property type="component" value="Unassembled WGS sequence"/>
</dbReference>
<proteinExistence type="predicted"/>
<evidence type="ECO:0000256" key="1">
    <source>
        <dbReference type="SAM" id="SignalP"/>
    </source>
</evidence>
<feature type="chain" id="PRO_5041450263" evidence="1">
    <location>
        <begin position="23"/>
        <end position="252"/>
    </location>
</feature>
<dbReference type="AlphaFoldDB" id="A0AA41R001"/>
<dbReference type="RefSeq" id="WP_246902938.1">
    <property type="nucleotide sequence ID" value="NZ_JALJRB010000002.1"/>
</dbReference>
<accession>A0AA41R001</accession>
<reference evidence="2" key="1">
    <citation type="submission" date="2022-04" db="EMBL/GenBank/DDBJ databases">
        <title>Desulfatitalea alkaliphila sp. nov., a novel anaerobic sulfate-reducing bacterium isolated from terrestrial mud volcano, Taman Peninsula, Russia.</title>
        <authorList>
            <person name="Khomyakova M.A."/>
            <person name="Merkel A.Y."/>
            <person name="Slobodkin A.I."/>
        </authorList>
    </citation>
    <scope>NUCLEOTIDE SEQUENCE</scope>
    <source>
        <strain evidence="2">M08but</strain>
    </source>
</reference>
<feature type="signal peptide" evidence="1">
    <location>
        <begin position="1"/>
        <end position="22"/>
    </location>
</feature>
<organism evidence="2 3">
    <name type="scientific">Desulfatitalea alkaliphila</name>
    <dbReference type="NCBI Taxonomy" id="2929485"/>
    <lineage>
        <taxon>Bacteria</taxon>
        <taxon>Pseudomonadati</taxon>
        <taxon>Thermodesulfobacteriota</taxon>
        <taxon>Desulfobacteria</taxon>
        <taxon>Desulfobacterales</taxon>
        <taxon>Desulfosarcinaceae</taxon>
        <taxon>Desulfatitalea</taxon>
    </lineage>
</organism>
<gene>
    <name evidence="2" type="ORF">MRX98_03195</name>
</gene>
<dbReference type="Pfam" id="PF09694">
    <property type="entry name" value="Gcw_chp"/>
    <property type="match status" value="1"/>
</dbReference>
<keyword evidence="1" id="KW-0732">Signal</keyword>
<sequence>MKKSVIGILLIALLAFSGTAYAQNTYFGKDNFGATIYLTTDYVSRGVSFSDKMPAIQGTVDYFNDLGIFAGIWASSWHSGEPSNDLELGYYLGYGDNIGNLAFSVSANYYDYPGADDDEAEWNYWEFVGTLSYTFADMFLSPTLGVGYTYSPEFSGDDGVLNYYNASLDLVLPWNLGLGLEGGYYDREGGFYTGGGRGLGGKSGVTYYHWRAGLSTTLVGFGLDLSYHNTNEREYFDGMGGDKYVFTLSRSF</sequence>
<evidence type="ECO:0000313" key="3">
    <source>
        <dbReference type="Proteomes" id="UP001165427"/>
    </source>
</evidence>
<dbReference type="NCBIfam" id="TIGR02001">
    <property type="entry name" value="gcw_chp"/>
    <property type="match status" value="1"/>
</dbReference>